<accession>A0A6M2EUQ3</accession>
<reference evidence="2" key="1">
    <citation type="submission" date="2020-03" db="EMBL/GenBank/DDBJ databases">
        <authorList>
            <person name="Zhang R."/>
        </authorList>
    </citation>
    <scope>NUCLEOTIDE SEQUENCE</scope>
</reference>
<evidence type="ECO:0000313" key="2">
    <source>
        <dbReference type="EMBL" id="NUU87255.1"/>
    </source>
</evidence>
<name>A0A6M2EUQ3_9ROSI</name>
<proteinExistence type="predicted"/>
<feature type="region of interest" description="Disordered" evidence="1">
    <location>
        <begin position="1"/>
        <end position="31"/>
    </location>
</feature>
<protein>
    <submittedName>
        <fullName evidence="2">Uncharacterized protein</fullName>
    </submittedName>
</protein>
<dbReference type="EMBL" id="GILB01006922">
    <property type="protein sequence ID" value="NUU87255.1"/>
    <property type="molecule type" value="Transcribed_RNA"/>
</dbReference>
<evidence type="ECO:0000256" key="1">
    <source>
        <dbReference type="SAM" id="MobiDB-lite"/>
    </source>
</evidence>
<dbReference type="AlphaFoldDB" id="A0A6M2EUQ3"/>
<sequence>MPAGKLEYGDLGDGARDAGSGMRGVPQGKPSFHRFLPSNTKRFSGYSSAHFSAHVVLPEAGNPTIIITSQSLMSEELGPIIAFPSSRAEAQGLQPCSGTSPSST</sequence>
<organism evidence="2">
    <name type="scientific">Populus davidiana</name>
    <dbReference type="NCBI Taxonomy" id="266767"/>
    <lineage>
        <taxon>Eukaryota</taxon>
        <taxon>Viridiplantae</taxon>
        <taxon>Streptophyta</taxon>
        <taxon>Embryophyta</taxon>
        <taxon>Tracheophyta</taxon>
        <taxon>Spermatophyta</taxon>
        <taxon>Magnoliopsida</taxon>
        <taxon>eudicotyledons</taxon>
        <taxon>Gunneridae</taxon>
        <taxon>Pentapetalae</taxon>
        <taxon>rosids</taxon>
        <taxon>fabids</taxon>
        <taxon>Malpighiales</taxon>
        <taxon>Salicaceae</taxon>
        <taxon>Saliceae</taxon>
        <taxon>Populus</taxon>
    </lineage>
</organism>